<dbReference type="InterPro" id="IPR011765">
    <property type="entry name" value="Pept_M16_N"/>
</dbReference>
<evidence type="ECO:0000256" key="3">
    <source>
        <dbReference type="ARBA" id="ARBA00023128"/>
    </source>
</evidence>
<dbReference type="InterPro" id="IPR011249">
    <property type="entry name" value="Metalloenz_LuxS/M16"/>
</dbReference>
<accession>A0A2A2JU49</accession>
<dbReference type="AlphaFoldDB" id="A0A2A2JU49"/>
<organism evidence="6 7">
    <name type="scientific">Diploscapter pachys</name>
    <dbReference type="NCBI Taxonomy" id="2018661"/>
    <lineage>
        <taxon>Eukaryota</taxon>
        <taxon>Metazoa</taxon>
        <taxon>Ecdysozoa</taxon>
        <taxon>Nematoda</taxon>
        <taxon>Chromadorea</taxon>
        <taxon>Rhabditida</taxon>
        <taxon>Rhabditina</taxon>
        <taxon>Rhabditomorpha</taxon>
        <taxon>Rhabditoidea</taxon>
        <taxon>Rhabditidae</taxon>
        <taxon>Diploscapter</taxon>
    </lineage>
</organism>
<dbReference type="EMBL" id="LIAE01010218">
    <property type="protein sequence ID" value="PAV65211.1"/>
    <property type="molecule type" value="Genomic_DNA"/>
</dbReference>
<dbReference type="InterPro" id="IPR018790">
    <property type="entry name" value="DUF2358"/>
</dbReference>
<dbReference type="PANTHER" id="PTHR11851:SF226">
    <property type="entry name" value="CYTOCHROME B-C1 COMPLEX SUBUNIT 2, MITOCHONDRIAL"/>
    <property type="match status" value="1"/>
</dbReference>
<dbReference type="FunFam" id="3.30.830.10:FF:000021">
    <property type="entry name" value="Cytochrome b-c1 complex subunit 2"/>
    <property type="match status" value="1"/>
</dbReference>
<name>A0A2A2JU49_9BILA</name>
<dbReference type="Proteomes" id="UP000218231">
    <property type="component" value="Unassembled WGS sequence"/>
</dbReference>
<dbReference type="OrthoDB" id="6369905at2759"/>
<evidence type="ECO:0000256" key="2">
    <source>
        <dbReference type="ARBA" id="ARBA00022946"/>
    </source>
</evidence>
<reference evidence="6 7" key="1">
    <citation type="journal article" date="2017" name="Curr. Biol.">
        <title>Genome architecture and evolution of a unichromosomal asexual nematode.</title>
        <authorList>
            <person name="Fradin H."/>
            <person name="Zegar C."/>
            <person name="Gutwein M."/>
            <person name="Lucas J."/>
            <person name="Kovtun M."/>
            <person name="Corcoran D."/>
            <person name="Baugh L.R."/>
            <person name="Kiontke K."/>
            <person name="Gunsalus K."/>
            <person name="Fitch D.H."/>
            <person name="Piano F."/>
        </authorList>
    </citation>
    <scope>NUCLEOTIDE SEQUENCE [LARGE SCALE GENOMIC DNA]</scope>
    <source>
        <strain evidence="6">PF1309</strain>
    </source>
</reference>
<sequence>MLACYCRQAVASFGLKTAGRRSVWPALAPRRTYAIGGPNAHEKPLPFQLEHVQRRLTETLPIFFRQHMDFTFYHENVVCEDYIFQTKKIGLDNVRRHIGMIAGTCKILFPHVHMTVVSILPVLEDGTLSWFDGFSVFTLDGNGDVVKFTIQRVRVTMRRDDNLLQEESAINKLKKMMNVMPQQQNKGAPSVNMTSFVDSEVQRRQHQADFISFEIRLLRTRPIKIRKPIAEKSCVTSGEKEHVSFFSLEKVDYFLCEAICGFLPGMLSRQSVRAAHGAAKHAAATTPKAEQVTKLPSGLTVASVDNFGPVSQLVLAFRAGSRYETPAQGGLVHHIRDFVGRDADDYHGMQLIWSANQHGGRVNAFATRDLFGVALSLPRDAANLGLSVLGHMAARPAFKPWEIEDVIPNLEIDNANKDPYQVVFEDVHRAAYRNGSLANSVYAAKFQIGKFNYGEMVDFANKHFLSGNAVLYGANIDHETLKGYGSTHLDVCQGGAVAPIKSPYKGGDWRRQAKSEWAHVLLAGEGAAGSDAKALATQAVLLTALGRSSNVPHDASVGAGLLSKSVGGSAAASAFQAVHADSSLAGIYIVAPVNHIEKAVRNAAQTIKSLTLSNLEAAKRRTALDLLRASVHSAPQSLERTAQIFNNIDDRAILKAVEQVTASDVESAAKRIAAKFSVASYGAINNVPYADTL</sequence>
<dbReference type="SUPFAM" id="SSF63411">
    <property type="entry name" value="LuxS/MPP-like metallohydrolase"/>
    <property type="match status" value="2"/>
</dbReference>
<dbReference type="Pfam" id="PF10184">
    <property type="entry name" value="DUF2358"/>
    <property type="match status" value="1"/>
</dbReference>
<dbReference type="STRING" id="2018661.A0A2A2JU49"/>
<dbReference type="GO" id="GO:0016020">
    <property type="term" value="C:membrane"/>
    <property type="evidence" value="ECO:0007669"/>
    <property type="project" value="UniProtKB-ARBA"/>
</dbReference>
<evidence type="ECO:0000259" key="5">
    <source>
        <dbReference type="Pfam" id="PF05193"/>
    </source>
</evidence>
<evidence type="ECO:0000313" key="6">
    <source>
        <dbReference type="EMBL" id="PAV65211.1"/>
    </source>
</evidence>
<keyword evidence="2" id="KW-0809">Transit peptide</keyword>
<comment type="caution">
    <text evidence="6">The sequence shown here is derived from an EMBL/GenBank/DDBJ whole genome shotgun (WGS) entry which is preliminary data.</text>
</comment>
<keyword evidence="3" id="KW-0496">Mitochondrion</keyword>
<dbReference type="GO" id="GO:0046872">
    <property type="term" value="F:metal ion binding"/>
    <property type="evidence" value="ECO:0007669"/>
    <property type="project" value="InterPro"/>
</dbReference>
<feature type="domain" description="Peptidase M16 C-terminal" evidence="5">
    <location>
        <begin position="450"/>
        <end position="614"/>
    </location>
</feature>
<evidence type="ECO:0000259" key="4">
    <source>
        <dbReference type="Pfam" id="PF00675"/>
    </source>
</evidence>
<dbReference type="Gene3D" id="3.30.830.10">
    <property type="entry name" value="Metalloenzyme, LuxS/M16 peptidase-like"/>
    <property type="match status" value="2"/>
</dbReference>
<comment type="subcellular location">
    <subcellularLocation>
        <location evidence="1">Mitochondrion</location>
    </subcellularLocation>
</comment>
<dbReference type="InterPro" id="IPR007863">
    <property type="entry name" value="Peptidase_M16_C"/>
</dbReference>
<protein>
    <submittedName>
        <fullName evidence="6">Uncharacterized protein</fullName>
    </submittedName>
</protein>
<proteinExistence type="predicted"/>
<dbReference type="InterPro" id="IPR050361">
    <property type="entry name" value="MPP/UQCRC_Complex"/>
</dbReference>
<feature type="domain" description="Peptidase M16 N-terminal" evidence="4">
    <location>
        <begin position="301"/>
        <end position="443"/>
    </location>
</feature>
<dbReference type="PANTHER" id="PTHR11851">
    <property type="entry name" value="METALLOPROTEASE"/>
    <property type="match status" value="1"/>
</dbReference>
<keyword evidence="7" id="KW-1185">Reference proteome</keyword>
<gene>
    <name evidence="6" type="ORF">WR25_14534</name>
</gene>
<evidence type="ECO:0000313" key="7">
    <source>
        <dbReference type="Proteomes" id="UP000218231"/>
    </source>
</evidence>
<dbReference type="GO" id="GO:0005739">
    <property type="term" value="C:mitochondrion"/>
    <property type="evidence" value="ECO:0007669"/>
    <property type="project" value="UniProtKB-SubCell"/>
</dbReference>
<evidence type="ECO:0000256" key="1">
    <source>
        <dbReference type="ARBA" id="ARBA00004173"/>
    </source>
</evidence>
<dbReference type="FunFam" id="3.30.830.10:FF:000039">
    <property type="entry name" value="Ubiquinol-cytochrome c reductase core subunit 2"/>
    <property type="match status" value="1"/>
</dbReference>
<dbReference type="Pfam" id="PF00675">
    <property type="entry name" value="Peptidase_M16"/>
    <property type="match status" value="1"/>
</dbReference>
<dbReference type="Pfam" id="PF05193">
    <property type="entry name" value="Peptidase_M16_C"/>
    <property type="match status" value="1"/>
</dbReference>